<keyword evidence="2" id="KW-1185">Reference proteome</keyword>
<sequence>MARLATSERELYKCSQSSRVVMDTLHHQLFMTQLMRLFRLGFGL</sequence>
<name>D2QY04_PIRSD</name>
<organism evidence="1 2">
    <name type="scientific">Pirellula staleyi (strain ATCC 27377 / DSM 6068 / ICPB 4128)</name>
    <name type="common">Pirella staleyi</name>
    <dbReference type="NCBI Taxonomy" id="530564"/>
    <lineage>
        <taxon>Bacteria</taxon>
        <taxon>Pseudomonadati</taxon>
        <taxon>Planctomycetota</taxon>
        <taxon>Planctomycetia</taxon>
        <taxon>Pirellulales</taxon>
        <taxon>Pirellulaceae</taxon>
        <taxon>Pirellula</taxon>
    </lineage>
</organism>
<protein>
    <submittedName>
        <fullName evidence="1">Uncharacterized protein</fullName>
    </submittedName>
</protein>
<proteinExistence type="predicted"/>
<accession>D2QY04</accession>
<gene>
    <name evidence="1" type="ordered locus">Psta_3417</name>
</gene>
<dbReference type="STRING" id="530564.Psta_3417"/>
<dbReference type="AlphaFoldDB" id="D2QY04"/>
<evidence type="ECO:0000313" key="1">
    <source>
        <dbReference type="EMBL" id="ADB18081.1"/>
    </source>
</evidence>
<dbReference type="EMBL" id="CP001848">
    <property type="protein sequence ID" value="ADB18081.1"/>
    <property type="molecule type" value="Genomic_DNA"/>
</dbReference>
<evidence type="ECO:0000313" key="2">
    <source>
        <dbReference type="Proteomes" id="UP000001887"/>
    </source>
</evidence>
<dbReference type="Proteomes" id="UP000001887">
    <property type="component" value="Chromosome"/>
</dbReference>
<dbReference type="KEGG" id="psl:Psta_3417"/>
<dbReference type="HOGENOM" id="CLU_3219945_0_0_0"/>
<reference evidence="1 2" key="1">
    <citation type="journal article" date="2009" name="Stand. Genomic Sci.">
        <title>Complete genome sequence of Pirellula staleyi type strain (ATCC 27377).</title>
        <authorList>
            <person name="Clum A."/>
            <person name="Tindall B.J."/>
            <person name="Sikorski J."/>
            <person name="Ivanova N."/>
            <person name="Mavrommatis K."/>
            <person name="Lucas S."/>
            <person name="Glavina del Rio T."/>
            <person name="Nolan M."/>
            <person name="Chen F."/>
            <person name="Tice H."/>
            <person name="Pitluck S."/>
            <person name="Cheng J.F."/>
            <person name="Chertkov O."/>
            <person name="Brettin T."/>
            <person name="Han C."/>
            <person name="Detter J.C."/>
            <person name="Kuske C."/>
            <person name="Bruce D."/>
            <person name="Goodwin L."/>
            <person name="Ovchinikova G."/>
            <person name="Pati A."/>
            <person name="Mikhailova N."/>
            <person name="Chen A."/>
            <person name="Palaniappan K."/>
            <person name="Land M."/>
            <person name="Hauser L."/>
            <person name="Chang Y.J."/>
            <person name="Jeffries C.D."/>
            <person name="Chain P."/>
            <person name="Rohde M."/>
            <person name="Goker M."/>
            <person name="Bristow J."/>
            <person name="Eisen J.A."/>
            <person name="Markowitz V."/>
            <person name="Hugenholtz P."/>
            <person name="Kyrpides N.C."/>
            <person name="Klenk H.P."/>
            <person name="Lapidus A."/>
        </authorList>
    </citation>
    <scope>NUCLEOTIDE SEQUENCE [LARGE SCALE GENOMIC DNA]</scope>
    <source>
        <strain evidence="2">ATCC 27377 / DSM 6068 / ICPB 4128</strain>
    </source>
</reference>